<proteinExistence type="predicted"/>
<dbReference type="Gene3D" id="3.10.10.10">
    <property type="entry name" value="HIV Type 1 Reverse Transcriptase, subunit A, domain 1"/>
    <property type="match status" value="1"/>
</dbReference>
<keyword evidence="4" id="KW-0255">Endonuclease</keyword>
<feature type="region of interest" description="Disordered" evidence="7">
    <location>
        <begin position="1"/>
        <end position="36"/>
    </location>
</feature>
<dbReference type="CDD" id="cd09274">
    <property type="entry name" value="RNase_HI_RT_Ty3"/>
    <property type="match status" value="1"/>
</dbReference>
<reference evidence="9" key="1">
    <citation type="submission" date="2023-07" db="EMBL/GenBank/DDBJ databases">
        <title>A chromosome-level genome assembly of Lolium multiflorum.</title>
        <authorList>
            <person name="Chen Y."/>
            <person name="Copetti D."/>
            <person name="Kolliker R."/>
            <person name="Studer B."/>
        </authorList>
    </citation>
    <scope>NUCLEOTIDE SEQUENCE</scope>
    <source>
        <strain evidence="9">02402/16</strain>
        <tissue evidence="9">Leaf</tissue>
    </source>
</reference>
<feature type="compositionally biased region" description="Acidic residues" evidence="7">
    <location>
        <begin position="439"/>
        <end position="460"/>
    </location>
</feature>
<evidence type="ECO:0000313" key="10">
    <source>
        <dbReference type="Proteomes" id="UP001231189"/>
    </source>
</evidence>
<feature type="domain" description="Reverse transcriptase RNase H-like" evidence="8">
    <location>
        <begin position="271"/>
        <end position="374"/>
    </location>
</feature>
<keyword evidence="3" id="KW-0540">Nuclease</keyword>
<dbReference type="Gene3D" id="3.30.70.270">
    <property type="match status" value="1"/>
</dbReference>
<dbReference type="AlphaFoldDB" id="A0AAD8W5X1"/>
<dbReference type="FunFam" id="3.30.70.270:FF:000026">
    <property type="entry name" value="Transposon Ty3-G Gag-Pol polyprotein"/>
    <property type="match status" value="1"/>
</dbReference>
<dbReference type="InterPro" id="IPR043502">
    <property type="entry name" value="DNA/RNA_pol_sf"/>
</dbReference>
<evidence type="ECO:0000256" key="4">
    <source>
        <dbReference type="ARBA" id="ARBA00022759"/>
    </source>
</evidence>
<dbReference type="SUPFAM" id="SSF56672">
    <property type="entry name" value="DNA/RNA polymerases"/>
    <property type="match status" value="1"/>
</dbReference>
<evidence type="ECO:0000313" key="9">
    <source>
        <dbReference type="EMBL" id="KAK1644911.1"/>
    </source>
</evidence>
<protein>
    <recommendedName>
        <fullName evidence="8">Reverse transcriptase RNase H-like domain-containing protein</fullName>
    </recommendedName>
</protein>
<evidence type="ECO:0000256" key="6">
    <source>
        <dbReference type="ARBA" id="ARBA00022918"/>
    </source>
</evidence>
<dbReference type="Proteomes" id="UP001231189">
    <property type="component" value="Unassembled WGS sequence"/>
</dbReference>
<dbReference type="GO" id="GO:0016787">
    <property type="term" value="F:hydrolase activity"/>
    <property type="evidence" value="ECO:0007669"/>
    <property type="project" value="UniProtKB-KW"/>
</dbReference>
<gene>
    <name evidence="9" type="ORF">QYE76_062716</name>
</gene>
<dbReference type="GO" id="GO:0003964">
    <property type="term" value="F:RNA-directed DNA polymerase activity"/>
    <property type="evidence" value="ECO:0007669"/>
    <property type="project" value="UniProtKB-KW"/>
</dbReference>
<keyword evidence="2" id="KW-0548">Nucleotidyltransferase</keyword>
<evidence type="ECO:0000256" key="3">
    <source>
        <dbReference type="ARBA" id="ARBA00022722"/>
    </source>
</evidence>
<accession>A0AAD8W5X1</accession>
<keyword evidence="10" id="KW-1185">Reference proteome</keyword>
<dbReference type="EMBL" id="JAUUTY010000004">
    <property type="protein sequence ID" value="KAK1644911.1"/>
    <property type="molecule type" value="Genomic_DNA"/>
</dbReference>
<dbReference type="PANTHER" id="PTHR34072:SF44">
    <property type="entry name" value="RNA-DIRECTED DNA POLYMERASE"/>
    <property type="match status" value="1"/>
</dbReference>
<keyword evidence="6" id="KW-0695">RNA-directed DNA polymerase</keyword>
<evidence type="ECO:0000256" key="5">
    <source>
        <dbReference type="ARBA" id="ARBA00022801"/>
    </source>
</evidence>
<dbReference type="PANTHER" id="PTHR34072">
    <property type="entry name" value="ENZYMATIC POLYPROTEIN-RELATED"/>
    <property type="match status" value="1"/>
</dbReference>
<dbReference type="GO" id="GO:0004519">
    <property type="term" value="F:endonuclease activity"/>
    <property type="evidence" value="ECO:0007669"/>
    <property type="project" value="UniProtKB-KW"/>
</dbReference>
<feature type="region of interest" description="Disordered" evidence="7">
    <location>
        <begin position="426"/>
        <end position="463"/>
    </location>
</feature>
<sequence length="606" mass="68663">MNPLSGRVPEAISRIPRDGIRGGGVSQHLENSESEVFRKERDELEEIFLRQPILKHDLPVEDLGTTPPPKEDPVFDLKPLPDNLKYAHIDDKKIYPVIISSKLSEIEEERLLEILKKHRGAIGYTLDDLKGISPSICQHAINMEDDAKPVVEHQRRLIPKMKEVVRNEVLKLLEAGIVLGHKISERGIEVDRAKVEAIEKMPYPRDVKGIRSVLGHAGFYRRFIKDFSKISKPLTNLLQKDVPFVFDDDCKEAFETLKKALTTAPVVEPPDWNLPFEIMCDASDFAVGAVLGQRVDKKLNVIHYASKTLDAAQRNYATTEKELLAVVFACDKFRPYIVDSKVTIHTDHAAIRYLMTKKDAKPRLIRWVLLLQEFDLHIIDRKGADNPVADNLSRLENITYDPVPVNDSFPNEQLAVIKVSSRESPCTMVSNNKDKGPLEEDIQDPELKEEDASEDEEEVEEVPRVHQRATIASIGVISNPSNTKRSARIATGGAVPRRFLAPRTSSPSNYNPYRNLIYDRQTERTPKVVLPSGWDIDRSNIAGEMKSEAEGWGNNSRSWDSPPDMIMSRVEHNSELIRNLTYEIEDLKELVKKLVEKNPSPSPPKE</sequence>
<evidence type="ECO:0000256" key="2">
    <source>
        <dbReference type="ARBA" id="ARBA00022695"/>
    </source>
</evidence>
<dbReference type="FunFam" id="3.10.20.370:FF:000001">
    <property type="entry name" value="Retrovirus-related Pol polyprotein from transposon 17.6-like protein"/>
    <property type="match status" value="1"/>
</dbReference>
<keyword evidence="5" id="KW-0378">Hydrolase</keyword>
<feature type="region of interest" description="Disordered" evidence="7">
    <location>
        <begin position="546"/>
        <end position="565"/>
    </location>
</feature>
<comment type="caution">
    <text evidence="9">The sequence shown here is derived from an EMBL/GenBank/DDBJ whole genome shotgun (WGS) entry which is preliminary data.</text>
</comment>
<dbReference type="InterPro" id="IPR043128">
    <property type="entry name" value="Rev_trsase/Diguanyl_cyclase"/>
</dbReference>
<name>A0AAD8W5X1_LOLMU</name>
<evidence type="ECO:0000256" key="1">
    <source>
        <dbReference type="ARBA" id="ARBA00022679"/>
    </source>
</evidence>
<dbReference type="Pfam" id="PF17917">
    <property type="entry name" value="RT_RNaseH"/>
    <property type="match status" value="1"/>
</dbReference>
<dbReference type="InterPro" id="IPR041373">
    <property type="entry name" value="RT_RNaseH"/>
</dbReference>
<organism evidence="9 10">
    <name type="scientific">Lolium multiflorum</name>
    <name type="common">Italian ryegrass</name>
    <name type="synonym">Lolium perenne subsp. multiflorum</name>
    <dbReference type="NCBI Taxonomy" id="4521"/>
    <lineage>
        <taxon>Eukaryota</taxon>
        <taxon>Viridiplantae</taxon>
        <taxon>Streptophyta</taxon>
        <taxon>Embryophyta</taxon>
        <taxon>Tracheophyta</taxon>
        <taxon>Spermatophyta</taxon>
        <taxon>Magnoliopsida</taxon>
        <taxon>Liliopsida</taxon>
        <taxon>Poales</taxon>
        <taxon>Poaceae</taxon>
        <taxon>BOP clade</taxon>
        <taxon>Pooideae</taxon>
        <taxon>Poodae</taxon>
        <taxon>Poeae</taxon>
        <taxon>Poeae Chloroplast Group 2 (Poeae type)</taxon>
        <taxon>Loliodinae</taxon>
        <taxon>Loliinae</taxon>
        <taxon>Lolium</taxon>
    </lineage>
</organism>
<keyword evidence="1" id="KW-0808">Transferase</keyword>
<evidence type="ECO:0000259" key="8">
    <source>
        <dbReference type="Pfam" id="PF17917"/>
    </source>
</evidence>
<evidence type="ECO:0000256" key="7">
    <source>
        <dbReference type="SAM" id="MobiDB-lite"/>
    </source>
</evidence>